<dbReference type="EMBL" id="FOQK01000002">
    <property type="protein sequence ID" value="SFH69565.1"/>
    <property type="molecule type" value="Genomic_DNA"/>
</dbReference>
<dbReference type="AlphaFoldDB" id="A0A1I3C4Q5"/>
<sequence>MSGNSTAPGPGEKGSKLWMQAIVNPDQEILQRKLLKGKLDIDPKKLEEYKRGIQGKLNFDDGAWISPLASEDYREYKLNQIAHRNIRETVLGIDKKNDLYDTIFKFWPSQQPVWDAMAIHENKAGCKQLFLFEAKAYREEAKTKCGSKSKENIALIEKSMLSAYNYYTNKSYTVETWKEKDIWMNTYYQLGNRLTFLYYINEKLKNIQTTLVLLNVVNDETFNSVLEDDWKEYYEKAFKKMIGCPKPPKNVKVLLVNGSKGIELLWN</sequence>
<name>A0A1I3C4Q5_SELRU</name>
<dbReference type="Proteomes" id="UP000183639">
    <property type="component" value="Unassembled WGS sequence"/>
</dbReference>
<reference evidence="1 2" key="1">
    <citation type="submission" date="2016-10" db="EMBL/GenBank/DDBJ databases">
        <authorList>
            <person name="de Groot N.N."/>
        </authorList>
    </citation>
    <scope>NUCLEOTIDE SEQUENCE [LARGE SCALE GENOMIC DNA]</scope>
    <source>
        <strain evidence="1 2">Z108</strain>
    </source>
</reference>
<evidence type="ECO:0000313" key="2">
    <source>
        <dbReference type="Proteomes" id="UP000183639"/>
    </source>
</evidence>
<evidence type="ECO:0000313" key="1">
    <source>
        <dbReference type="EMBL" id="SFH69565.1"/>
    </source>
</evidence>
<protein>
    <submittedName>
        <fullName evidence="1">Uncharacterized protein</fullName>
    </submittedName>
</protein>
<dbReference type="OrthoDB" id="8446429at2"/>
<dbReference type="RefSeq" id="WP_143092079.1">
    <property type="nucleotide sequence ID" value="NZ_FOQK01000002.1"/>
</dbReference>
<accession>A0A1I3C4Q5</accession>
<organism evidence="1 2">
    <name type="scientific">Selenomonas ruminantium</name>
    <dbReference type="NCBI Taxonomy" id="971"/>
    <lineage>
        <taxon>Bacteria</taxon>
        <taxon>Bacillati</taxon>
        <taxon>Bacillota</taxon>
        <taxon>Negativicutes</taxon>
        <taxon>Selenomonadales</taxon>
        <taxon>Selenomonadaceae</taxon>
        <taxon>Selenomonas</taxon>
    </lineage>
</organism>
<proteinExistence type="predicted"/>
<gene>
    <name evidence="1" type="ORF">SAMN04487861_102165</name>
</gene>